<dbReference type="AlphaFoldDB" id="A0A419DA25"/>
<keyword evidence="1" id="KW-0812">Transmembrane</keyword>
<organism evidence="3 4">
    <name type="scientific">candidate division WS5 bacterium</name>
    <dbReference type="NCBI Taxonomy" id="2093353"/>
    <lineage>
        <taxon>Bacteria</taxon>
        <taxon>candidate division WS5</taxon>
    </lineage>
</organism>
<evidence type="ECO:0000256" key="1">
    <source>
        <dbReference type="SAM" id="Phobius"/>
    </source>
</evidence>
<dbReference type="PANTHER" id="PTHR30336:SF4">
    <property type="entry name" value="ENVELOPE BIOGENESIS FACTOR ELYC"/>
    <property type="match status" value="1"/>
</dbReference>
<dbReference type="PANTHER" id="PTHR30336">
    <property type="entry name" value="INNER MEMBRANE PROTEIN, PROBABLE PERMEASE"/>
    <property type="match status" value="1"/>
</dbReference>
<proteinExistence type="predicted"/>
<dbReference type="CDD" id="cd06259">
    <property type="entry name" value="YdcF-like"/>
    <property type="match status" value="1"/>
</dbReference>
<dbReference type="EMBL" id="QZJW01000056">
    <property type="protein sequence ID" value="RJO59928.1"/>
    <property type="molecule type" value="Genomic_DNA"/>
</dbReference>
<dbReference type="Pfam" id="PF02698">
    <property type="entry name" value="DUF218"/>
    <property type="match status" value="1"/>
</dbReference>
<dbReference type="GO" id="GO:0043164">
    <property type="term" value="P:Gram-negative-bacterium-type cell wall biogenesis"/>
    <property type="evidence" value="ECO:0007669"/>
    <property type="project" value="TreeGrafter"/>
</dbReference>
<feature type="transmembrane region" description="Helical" evidence="1">
    <location>
        <begin position="37"/>
        <end position="63"/>
    </location>
</feature>
<dbReference type="Gene3D" id="3.40.50.620">
    <property type="entry name" value="HUPs"/>
    <property type="match status" value="1"/>
</dbReference>
<feature type="domain" description="DUF218" evidence="2">
    <location>
        <begin position="85"/>
        <end position="245"/>
    </location>
</feature>
<dbReference type="GO" id="GO:0005886">
    <property type="term" value="C:plasma membrane"/>
    <property type="evidence" value="ECO:0007669"/>
    <property type="project" value="TreeGrafter"/>
</dbReference>
<dbReference type="Proteomes" id="UP000285655">
    <property type="component" value="Unassembled WGS sequence"/>
</dbReference>
<feature type="transmembrane region" description="Helical" evidence="1">
    <location>
        <begin position="12"/>
        <end position="31"/>
    </location>
</feature>
<dbReference type="InterPro" id="IPR014729">
    <property type="entry name" value="Rossmann-like_a/b/a_fold"/>
</dbReference>
<keyword evidence="1" id="KW-0472">Membrane</keyword>
<comment type="caution">
    <text evidence="3">The sequence shown here is derived from an EMBL/GenBank/DDBJ whole genome shotgun (WGS) entry which is preliminary data.</text>
</comment>
<reference evidence="3 4" key="1">
    <citation type="journal article" date="2017" name="ISME J.">
        <title>Energy and carbon metabolisms in a deep terrestrial subsurface fluid microbial community.</title>
        <authorList>
            <person name="Momper L."/>
            <person name="Jungbluth S.P."/>
            <person name="Lee M.D."/>
            <person name="Amend J.P."/>
        </authorList>
    </citation>
    <scope>NUCLEOTIDE SEQUENCE [LARGE SCALE GENOMIC DNA]</scope>
    <source>
        <strain evidence="3">SURF_29</strain>
    </source>
</reference>
<dbReference type="InterPro" id="IPR051599">
    <property type="entry name" value="Cell_Envelope_Assoc"/>
</dbReference>
<evidence type="ECO:0000259" key="2">
    <source>
        <dbReference type="Pfam" id="PF02698"/>
    </source>
</evidence>
<keyword evidence="1" id="KW-1133">Transmembrane helix</keyword>
<dbReference type="InterPro" id="IPR003848">
    <property type="entry name" value="DUF218"/>
</dbReference>
<sequence>MFIFQKIIGQCISLTTLILTLSITGLILLWHTSKQKIGIILISLGVTILAFCSYVTISDVILISLENKYPTIRDDAIEATPNINAIVVLGAGHNSSHSFPITSRISSESLTRLIEGVRIYRKVQGSKLLLSGGNVIESISEAEAMAQVAISIGVNEKDIIIESRSSDTYEQSVILHSMLGKAPFILVTSASHMPRAMALFRKLDMIPLPAPTMHLVDNKHTIVQGLFVPLVENLRKSEVAFYEYMAIFWLKLRGHI</sequence>
<evidence type="ECO:0000313" key="4">
    <source>
        <dbReference type="Proteomes" id="UP000285655"/>
    </source>
</evidence>
<gene>
    <name evidence="3" type="ORF">C4544_07300</name>
</gene>
<evidence type="ECO:0000313" key="3">
    <source>
        <dbReference type="EMBL" id="RJO59928.1"/>
    </source>
</evidence>
<dbReference type="GO" id="GO:0000270">
    <property type="term" value="P:peptidoglycan metabolic process"/>
    <property type="evidence" value="ECO:0007669"/>
    <property type="project" value="TreeGrafter"/>
</dbReference>
<accession>A0A419DA25</accession>
<protein>
    <recommendedName>
        <fullName evidence="2">DUF218 domain-containing protein</fullName>
    </recommendedName>
</protein>
<name>A0A419DA25_9BACT</name>